<dbReference type="Proteomes" id="UP000467840">
    <property type="component" value="Chromosome 11"/>
</dbReference>
<name>A0A6A6NEP9_HEVBR</name>
<organism evidence="2 3">
    <name type="scientific">Hevea brasiliensis</name>
    <name type="common">Para rubber tree</name>
    <name type="synonym">Siphonia brasiliensis</name>
    <dbReference type="NCBI Taxonomy" id="3981"/>
    <lineage>
        <taxon>Eukaryota</taxon>
        <taxon>Viridiplantae</taxon>
        <taxon>Streptophyta</taxon>
        <taxon>Embryophyta</taxon>
        <taxon>Tracheophyta</taxon>
        <taxon>Spermatophyta</taxon>
        <taxon>Magnoliopsida</taxon>
        <taxon>eudicotyledons</taxon>
        <taxon>Gunneridae</taxon>
        <taxon>Pentapetalae</taxon>
        <taxon>rosids</taxon>
        <taxon>fabids</taxon>
        <taxon>Malpighiales</taxon>
        <taxon>Euphorbiaceae</taxon>
        <taxon>Crotonoideae</taxon>
        <taxon>Micrandreae</taxon>
        <taxon>Hevea</taxon>
    </lineage>
</organism>
<evidence type="ECO:0000313" key="3">
    <source>
        <dbReference type="Proteomes" id="UP000467840"/>
    </source>
</evidence>
<dbReference type="EMBL" id="JAAGAX010000002">
    <property type="protein sequence ID" value="KAF2323611.1"/>
    <property type="molecule type" value="Genomic_DNA"/>
</dbReference>
<accession>A0A6A6NEP9</accession>
<evidence type="ECO:0000313" key="2">
    <source>
        <dbReference type="EMBL" id="KAF2323611.1"/>
    </source>
</evidence>
<keyword evidence="3" id="KW-1185">Reference proteome</keyword>
<dbReference type="AlphaFoldDB" id="A0A6A6NEP9"/>
<protein>
    <submittedName>
        <fullName evidence="2">Uncharacterized protein</fullName>
    </submittedName>
</protein>
<evidence type="ECO:0000256" key="1">
    <source>
        <dbReference type="SAM" id="MobiDB-lite"/>
    </source>
</evidence>
<reference evidence="2 3" key="1">
    <citation type="journal article" date="2020" name="Mol. Plant">
        <title>The Chromosome-Based Rubber Tree Genome Provides New Insights into Spurge Genome Evolution and Rubber Biosynthesis.</title>
        <authorList>
            <person name="Liu J."/>
            <person name="Shi C."/>
            <person name="Shi C.C."/>
            <person name="Li W."/>
            <person name="Zhang Q.J."/>
            <person name="Zhang Y."/>
            <person name="Li K."/>
            <person name="Lu H.F."/>
            <person name="Shi C."/>
            <person name="Zhu S.T."/>
            <person name="Xiao Z.Y."/>
            <person name="Nan H."/>
            <person name="Yue Y."/>
            <person name="Zhu X.G."/>
            <person name="Wu Y."/>
            <person name="Hong X.N."/>
            <person name="Fan G.Y."/>
            <person name="Tong Y."/>
            <person name="Zhang D."/>
            <person name="Mao C.L."/>
            <person name="Liu Y.L."/>
            <person name="Hao S.J."/>
            <person name="Liu W.Q."/>
            <person name="Lv M.Q."/>
            <person name="Zhang H.B."/>
            <person name="Liu Y."/>
            <person name="Hu-Tang G.R."/>
            <person name="Wang J.P."/>
            <person name="Wang J.H."/>
            <person name="Sun Y.H."/>
            <person name="Ni S.B."/>
            <person name="Chen W.B."/>
            <person name="Zhang X.C."/>
            <person name="Jiao Y.N."/>
            <person name="Eichler E.E."/>
            <person name="Li G.H."/>
            <person name="Liu X."/>
            <person name="Gao L.Z."/>
        </authorList>
    </citation>
    <scope>NUCLEOTIDE SEQUENCE [LARGE SCALE GENOMIC DNA]</scope>
    <source>
        <strain evidence="3">cv. GT1</strain>
        <tissue evidence="2">Leaf</tissue>
    </source>
</reference>
<comment type="caution">
    <text evidence="2">The sequence shown here is derived from an EMBL/GenBank/DDBJ whole genome shotgun (WGS) entry which is preliminary data.</text>
</comment>
<gene>
    <name evidence="2" type="ORF">GH714_036317</name>
</gene>
<proteinExistence type="predicted"/>
<sequence length="76" mass="7944">MDSNSGSEGAAEKMKGSEGSEGAEEMEGNQGSEGAEKMESNEDSSPNKLEGKKQGNRLECSMRTSDGLVPDLMISA</sequence>
<feature type="region of interest" description="Disordered" evidence="1">
    <location>
        <begin position="1"/>
        <end position="76"/>
    </location>
</feature>